<dbReference type="EMBL" id="AWEZ01000072">
    <property type="protein sequence ID" value="ERL06092.1"/>
    <property type="molecule type" value="Genomic_DNA"/>
</dbReference>
<reference evidence="1 2" key="1">
    <citation type="submission" date="2013-08" db="EMBL/GenBank/DDBJ databases">
        <authorList>
            <person name="Durkin A.S."/>
            <person name="Haft D.R."/>
            <person name="McCorrison J."/>
            <person name="Torralba M."/>
            <person name="Gillis M."/>
            <person name="Haft D.H."/>
            <person name="Methe B."/>
            <person name="Sutton G."/>
            <person name="Nelson K.E."/>
        </authorList>
    </citation>
    <scope>NUCLEOTIDE SEQUENCE [LARGE SCALE GENOMIC DNA]</scope>
    <source>
        <strain evidence="1 2">F0195</strain>
    </source>
</reference>
<name>U2USJ5_9ACTN</name>
<dbReference type="STRING" id="1125712.HMPREF1316_2657"/>
<dbReference type="PATRIC" id="fig|1125712.3.peg.2444"/>
<gene>
    <name evidence="1" type="ORF">HMPREF1316_2657</name>
</gene>
<organism evidence="1 2">
    <name type="scientific">Olsenella profusa F0195</name>
    <dbReference type="NCBI Taxonomy" id="1125712"/>
    <lineage>
        <taxon>Bacteria</taxon>
        <taxon>Bacillati</taxon>
        <taxon>Actinomycetota</taxon>
        <taxon>Coriobacteriia</taxon>
        <taxon>Coriobacteriales</taxon>
        <taxon>Atopobiaceae</taxon>
        <taxon>Olsenella</taxon>
    </lineage>
</organism>
<comment type="caution">
    <text evidence="1">The sequence shown here is derived from an EMBL/GenBank/DDBJ whole genome shotgun (WGS) entry which is preliminary data.</text>
</comment>
<keyword evidence="2" id="KW-1185">Reference proteome</keyword>
<dbReference type="RefSeq" id="WP_021727344.1">
    <property type="nucleotide sequence ID" value="NZ_AWEZ01000072.1"/>
</dbReference>
<protein>
    <submittedName>
        <fullName evidence="1">Uncharacterized protein</fullName>
    </submittedName>
</protein>
<dbReference type="Proteomes" id="UP000016638">
    <property type="component" value="Unassembled WGS sequence"/>
</dbReference>
<sequence>MGMNADGQISSDDSAAVDLAEALKVQTTAPTISGVYGDTTSAAEGCRSTYDDSVEIFNALKDSIATDAGNIEKAAETYMRADSYAARHISI</sequence>
<accession>U2USJ5</accession>
<proteinExistence type="predicted"/>
<evidence type="ECO:0000313" key="2">
    <source>
        <dbReference type="Proteomes" id="UP000016638"/>
    </source>
</evidence>
<dbReference type="AlphaFoldDB" id="U2USJ5"/>
<evidence type="ECO:0000313" key="1">
    <source>
        <dbReference type="EMBL" id="ERL06092.1"/>
    </source>
</evidence>